<dbReference type="InterPro" id="IPR008538">
    <property type="entry name" value="Uma2"/>
</dbReference>
<keyword evidence="2" id="KW-0255">Endonuclease</keyword>
<organism evidence="2 3">
    <name type="scientific">Nocardia tengchongensis</name>
    <dbReference type="NCBI Taxonomy" id="2055889"/>
    <lineage>
        <taxon>Bacteria</taxon>
        <taxon>Bacillati</taxon>
        <taxon>Actinomycetota</taxon>
        <taxon>Actinomycetes</taxon>
        <taxon>Mycobacteriales</taxon>
        <taxon>Nocardiaceae</taxon>
        <taxon>Nocardia</taxon>
    </lineage>
</organism>
<dbReference type="SUPFAM" id="SSF52980">
    <property type="entry name" value="Restriction endonuclease-like"/>
    <property type="match status" value="1"/>
</dbReference>
<feature type="domain" description="Putative restriction endonuclease" evidence="1">
    <location>
        <begin position="34"/>
        <end position="178"/>
    </location>
</feature>
<dbReference type="CDD" id="cd06260">
    <property type="entry name" value="DUF820-like"/>
    <property type="match status" value="1"/>
</dbReference>
<dbReference type="EMBL" id="CP074371">
    <property type="protein sequence ID" value="QVI23604.1"/>
    <property type="molecule type" value="Genomic_DNA"/>
</dbReference>
<keyword evidence="3" id="KW-1185">Reference proteome</keyword>
<accession>A0ABX8CXP8</accession>
<gene>
    <name evidence="2" type="ORF">KHQ06_12485</name>
</gene>
<protein>
    <submittedName>
        <fullName evidence="2">Uma2 family endonuclease</fullName>
    </submittedName>
</protein>
<sequence>MSGVLEWARAENLQPEPITLDVWNQLPPDFCRLVEVINGDVVRAETPALPYRNATRRLAAMLESGAEHHMSRCNDGWLYVGVDQDVLLWESPRLTVRRPDVILFSCAPADVGPLRAAQVKIAVEVVSPATVRVDTTDKMAEYARAGIPWYWLVYLDRDRVQAIQAHVLVLGHYRPLRRLTPHTGETLIYMPVEIRIDWTRLIGLLF</sequence>
<keyword evidence="2" id="KW-0540">Nuclease</keyword>
<dbReference type="InterPro" id="IPR011335">
    <property type="entry name" value="Restrct_endonuc-II-like"/>
</dbReference>
<dbReference type="RefSeq" id="WP_213559674.1">
    <property type="nucleotide sequence ID" value="NZ_JBHZDI010000011.1"/>
</dbReference>
<evidence type="ECO:0000313" key="2">
    <source>
        <dbReference type="EMBL" id="QVI23604.1"/>
    </source>
</evidence>
<dbReference type="Proteomes" id="UP000683310">
    <property type="component" value="Chromosome"/>
</dbReference>
<evidence type="ECO:0000259" key="1">
    <source>
        <dbReference type="Pfam" id="PF05685"/>
    </source>
</evidence>
<keyword evidence="2" id="KW-0378">Hydrolase</keyword>
<dbReference type="Pfam" id="PF05685">
    <property type="entry name" value="Uma2"/>
    <property type="match status" value="1"/>
</dbReference>
<dbReference type="GO" id="GO:0004519">
    <property type="term" value="F:endonuclease activity"/>
    <property type="evidence" value="ECO:0007669"/>
    <property type="project" value="UniProtKB-KW"/>
</dbReference>
<proteinExistence type="predicted"/>
<evidence type="ECO:0000313" key="3">
    <source>
        <dbReference type="Proteomes" id="UP000683310"/>
    </source>
</evidence>
<reference evidence="2 3" key="1">
    <citation type="submission" date="2021-04" db="EMBL/GenBank/DDBJ databases">
        <title>Nocardia tengchongensis.</title>
        <authorList>
            <person name="Zhuang k."/>
            <person name="Ran Y."/>
            <person name="Li W."/>
        </authorList>
    </citation>
    <scope>NUCLEOTIDE SEQUENCE [LARGE SCALE GENOMIC DNA]</scope>
    <source>
        <strain evidence="2 3">CFH S0057</strain>
    </source>
</reference>
<dbReference type="InterPro" id="IPR012296">
    <property type="entry name" value="Nuclease_put_TT1808"/>
</dbReference>
<name>A0ABX8CXP8_9NOCA</name>
<dbReference type="Gene3D" id="3.90.1570.10">
    <property type="entry name" value="tt1808, chain A"/>
    <property type="match status" value="1"/>
</dbReference>